<keyword evidence="2 3" id="KW-0378">Hydrolase</keyword>
<dbReference type="HAMAP" id="MF_01440">
    <property type="entry name" value="CheD"/>
    <property type="match status" value="1"/>
</dbReference>
<protein>
    <recommendedName>
        <fullName evidence="3">Probable chemoreceptor glutamine deamidase CheD</fullName>
        <ecNumber evidence="3">3.5.1.44</ecNumber>
    </recommendedName>
</protein>
<dbReference type="PANTHER" id="PTHR35147:SF1">
    <property type="entry name" value="CHEMORECEPTOR GLUTAMINE DEAMIDASE CHED-RELATED"/>
    <property type="match status" value="1"/>
</dbReference>
<dbReference type="PANTHER" id="PTHR35147">
    <property type="entry name" value="CHEMORECEPTOR GLUTAMINE DEAMIDASE CHED-RELATED"/>
    <property type="match status" value="1"/>
</dbReference>
<dbReference type="Pfam" id="PF03975">
    <property type="entry name" value="CheD"/>
    <property type="match status" value="1"/>
</dbReference>
<evidence type="ECO:0000313" key="4">
    <source>
        <dbReference type="EMBL" id="PRO65325.1"/>
    </source>
</evidence>
<keyword evidence="1 3" id="KW-0145">Chemotaxis</keyword>
<dbReference type="EMBL" id="PVNS01000009">
    <property type="protein sequence ID" value="PRO65325.1"/>
    <property type="molecule type" value="Genomic_DNA"/>
</dbReference>
<reference evidence="4 5" key="1">
    <citation type="submission" date="2018-03" db="EMBL/GenBank/DDBJ databases">
        <title>Bacillus urumqiensis sp. nov., a moderately haloalkaliphilic bacterium isolated from a salt lake.</title>
        <authorList>
            <person name="Zhao B."/>
            <person name="Liao Z."/>
        </authorList>
    </citation>
    <scope>NUCLEOTIDE SEQUENCE [LARGE SCALE GENOMIC DNA]</scope>
    <source>
        <strain evidence="4 5">BZ-SZ-XJ18</strain>
    </source>
</reference>
<sequence length="162" mass="17236">MKEVIKVGMADLQFAGAPATLRTSGLGSCVGIIMYDETMQYGGMAHIMLPDSSAAREQKVNRAKYADTACSDLYSHLLAEGCPKYRLKAKMAGGAEMFQFSSGSSAARIGPRNVDAVKRALAELRVPVLFEDTGGNSGRTIEFAPADGSLEIRTVNKGVVKV</sequence>
<dbReference type="SUPFAM" id="SSF64438">
    <property type="entry name" value="CNF1/YfiH-like putative cysteine hydrolases"/>
    <property type="match status" value="1"/>
</dbReference>
<keyword evidence="5" id="KW-1185">Reference proteome</keyword>
<comment type="function">
    <text evidence="3">Probably deamidates glutamine residues to glutamate on methyl-accepting chemotaxis receptors (MCPs), playing an important role in chemotaxis.</text>
</comment>
<dbReference type="AlphaFoldDB" id="A0A2P6MGA2"/>
<evidence type="ECO:0000256" key="1">
    <source>
        <dbReference type="ARBA" id="ARBA00022500"/>
    </source>
</evidence>
<dbReference type="Proteomes" id="UP000243650">
    <property type="component" value="Unassembled WGS sequence"/>
</dbReference>
<dbReference type="GO" id="GO:0006935">
    <property type="term" value="P:chemotaxis"/>
    <property type="evidence" value="ECO:0007669"/>
    <property type="project" value="UniProtKB-UniRule"/>
</dbReference>
<comment type="caution">
    <text evidence="4">The sequence shown here is derived from an EMBL/GenBank/DDBJ whole genome shotgun (WGS) entry which is preliminary data.</text>
</comment>
<dbReference type="CDD" id="cd16352">
    <property type="entry name" value="CheD"/>
    <property type="match status" value="1"/>
</dbReference>
<comment type="similarity">
    <text evidence="3">Belongs to the CheD family.</text>
</comment>
<dbReference type="Gene3D" id="3.30.1330.200">
    <property type="match status" value="1"/>
</dbReference>
<organism evidence="4 5">
    <name type="scientific">Alkalicoccus urumqiensis</name>
    <name type="common">Bacillus urumqiensis</name>
    <dbReference type="NCBI Taxonomy" id="1548213"/>
    <lineage>
        <taxon>Bacteria</taxon>
        <taxon>Bacillati</taxon>
        <taxon>Bacillota</taxon>
        <taxon>Bacilli</taxon>
        <taxon>Bacillales</taxon>
        <taxon>Bacillaceae</taxon>
        <taxon>Alkalicoccus</taxon>
    </lineage>
</organism>
<comment type="catalytic activity">
    <reaction evidence="3">
        <text>L-glutaminyl-[protein] + H2O = L-glutamyl-[protein] + NH4(+)</text>
        <dbReference type="Rhea" id="RHEA:16441"/>
        <dbReference type="Rhea" id="RHEA-COMP:10207"/>
        <dbReference type="Rhea" id="RHEA-COMP:10208"/>
        <dbReference type="ChEBI" id="CHEBI:15377"/>
        <dbReference type="ChEBI" id="CHEBI:28938"/>
        <dbReference type="ChEBI" id="CHEBI:29973"/>
        <dbReference type="ChEBI" id="CHEBI:30011"/>
        <dbReference type="EC" id="3.5.1.44"/>
    </reaction>
</comment>
<dbReference type="OrthoDB" id="9807202at2"/>
<evidence type="ECO:0000313" key="5">
    <source>
        <dbReference type="Proteomes" id="UP000243650"/>
    </source>
</evidence>
<accession>A0A2P6MGA2</accession>
<dbReference type="InterPro" id="IPR038592">
    <property type="entry name" value="CheD-like_sf"/>
</dbReference>
<proteinExistence type="inferred from homology"/>
<dbReference type="InterPro" id="IPR005659">
    <property type="entry name" value="Chemorcpt_Glu_NH3ase_CheD"/>
</dbReference>
<dbReference type="InterPro" id="IPR011324">
    <property type="entry name" value="Cytotoxic_necrot_fac-like_cat"/>
</dbReference>
<dbReference type="GO" id="GO:0050568">
    <property type="term" value="F:protein-glutamine glutaminase activity"/>
    <property type="evidence" value="ECO:0007669"/>
    <property type="project" value="UniProtKB-UniRule"/>
</dbReference>
<dbReference type="RefSeq" id="WP_105959525.1">
    <property type="nucleotide sequence ID" value="NZ_PVNS01000009.1"/>
</dbReference>
<evidence type="ECO:0000256" key="3">
    <source>
        <dbReference type="HAMAP-Rule" id="MF_01440"/>
    </source>
</evidence>
<dbReference type="EC" id="3.5.1.44" evidence="3"/>
<evidence type="ECO:0000256" key="2">
    <source>
        <dbReference type="ARBA" id="ARBA00022801"/>
    </source>
</evidence>
<name>A0A2P6MGA2_ALKUR</name>
<gene>
    <name evidence="3" type="primary">cheD</name>
    <name evidence="4" type="ORF">C6I21_10400</name>
</gene>